<feature type="transmembrane region" description="Helical" evidence="22">
    <location>
        <begin position="21"/>
        <end position="41"/>
    </location>
</feature>
<keyword evidence="5 22" id="KW-0813">Transport</keyword>
<keyword evidence="19" id="KW-0675">Receptor</keyword>
<comment type="subcellular location">
    <subcellularLocation>
        <location evidence="2">Cell junction</location>
        <location evidence="2">Gap junction</location>
    </subcellularLocation>
    <subcellularLocation>
        <location evidence="3 22">Cell membrane</location>
        <topology evidence="3 22">Multi-pass membrane protein</topology>
    </subcellularLocation>
    <subcellularLocation>
        <location evidence="1">Nucleus</location>
    </subcellularLocation>
</comment>
<dbReference type="SMART" id="SM00399">
    <property type="entry name" value="ZnF_C4"/>
    <property type="match status" value="1"/>
</dbReference>
<accession>A0A2A6CB93</accession>
<keyword evidence="17 22" id="KW-0472">Membrane</keyword>
<evidence type="ECO:0000256" key="20">
    <source>
        <dbReference type="ARBA" id="ARBA00023242"/>
    </source>
</evidence>
<evidence type="ECO:0000256" key="15">
    <source>
        <dbReference type="ARBA" id="ARBA00023065"/>
    </source>
</evidence>
<evidence type="ECO:0000256" key="14">
    <source>
        <dbReference type="ARBA" id="ARBA00023015"/>
    </source>
</evidence>
<feature type="transmembrane region" description="Helical" evidence="22">
    <location>
        <begin position="1056"/>
        <end position="1078"/>
    </location>
</feature>
<evidence type="ECO:0000256" key="16">
    <source>
        <dbReference type="ARBA" id="ARBA00023125"/>
    </source>
</evidence>
<dbReference type="PANTHER" id="PTHR11893">
    <property type="entry name" value="INNEXIN"/>
    <property type="match status" value="1"/>
</dbReference>
<keyword evidence="16" id="KW-0238">DNA-binding</keyword>
<evidence type="ECO:0000256" key="21">
    <source>
        <dbReference type="ARBA" id="ARBA00023303"/>
    </source>
</evidence>
<dbReference type="PANTHER" id="PTHR11893:SF9">
    <property type="entry name" value="INNEXIN-7"/>
    <property type="match status" value="1"/>
</dbReference>
<keyword evidence="18" id="KW-0804">Transcription</keyword>
<dbReference type="Pfam" id="PF00105">
    <property type="entry name" value="zf-C4"/>
    <property type="match status" value="1"/>
</dbReference>
<dbReference type="EnsemblMetazoa" id="PPA17314.1">
    <property type="protein sequence ID" value="PPA17314.1"/>
    <property type="gene ID" value="WBGene00106868"/>
</dbReference>
<keyword evidence="14" id="KW-0805">Transcription regulation</keyword>
<evidence type="ECO:0000256" key="13">
    <source>
        <dbReference type="ARBA" id="ARBA00022989"/>
    </source>
</evidence>
<keyword evidence="12" id="KW-0965">Cell junction</keyword>
<dbReference type="InterPro" id="IPR013088">
    <property type="entry name" value="Znf_NHR/GATA"/>
</dbReference>
<dbReference type="InterPro" id="IPR049636">
    <property type="entry name" value="HNF4-like_DBD"/>
</dbReference>
<dbReference type="GO" id="GO:0005634">
    <property type="term" value="C:nucleus"/>
    <property type="evidence" value="ECO:0007669"/>
    <property type="project" value="UniProtKB-SubCell"/>
</dbReference>
<evidence type="ECO:0000313" key="25">
    <source>
        <dbReference type="Proteomes" id="UP000005239"/>
    </source>
</evidence>
<dbReference type="Gene3D" id="1.10.565.10">
    <property type="entry name" value="Retinoid X Receptor"/>
    <property type="match status" value="1"/>
</dbReference>
<dbReference type="Pfam" id="PF00104">
    <property type="entry name" value="Hormone_recep"/>
    <property type="match status" value="1"/>
</dbReference>
<dbReference type="GO" id="GO:0005921">
    <property type="term" value="C:gap junction"/>
    <property type="evidence" value="ECO:0000318"/>
    <property type="project" value="GO_Central"/>
</dbReference>
<dbReference type="AlphaFoldDB" id="A0A2A6CB93"/>
<evidence type="ECO:0000256" key="23">
    <source>
        <dbReference type="SAM" id="MobiDB-lite"/>
    </source>
</evidence>
<dbReference type="Gene3D" id="3.30.50.10">
    <property type="entry name" value="Erythroid Transcription Factor GATA-1, subunit A"/>
    <property type="match status" value="1"/>
</dbReference>
<dbReference type="GO" id="GO:0005886">
    <property type="term" value="C:plasma membrane"/>
    <property type="evidence" value="ECO:0000318"/>
    <property type="project" value="GO_Central"/>
</dbReference>
<dbReference type="GO" id="GO:0000978">
    <property type="term" value="F:RNA polymerase II cis-regulatory region sequence-specific DNA binding"/>
    <property type="evidence" value="ECO:0007669"/>
    <property type="project" value="InterPro"/>
</dbReference>
<evidence type="ECO:0000256" key="22">
    <source>
        <dbReference type="RuleBase" id="RU010713"/>
    </source>
</evidence>
<comment type="function">
    <text evidence="22">Structural component of the gap junctions.</text>
</comment>
<dbReference type="PRINTS" id="PR01262">
    <property type="entry name" value="INNEXIN"/>
</dbReference>
<keyword evidence="11" id="KW-0303">Gap junction</keyword>
<dbReference type="InterPro" id="IPR000990">
    <property type="entry name" value="Innexin"/>
</dbReference>
<dbReference type="SUPFAM" id="SSF48508">
    <property type="entry name" value="Nuclear receptor ligand-binding domain"/>
    <property type="match status" value="1"/>
</dbReference>
<dbReference type="Proteomes" id="UP000005239">
    <property type="component" value="Unassembled WGS sequence"/>
</dbReference>
<evidence type="ECO:0000256" key="19">
    <source>
        <dbReference type="ARBA" id="ARBA00023170"/>
    </source>
</evidence>
<evidence type="ECO:0000256" key="6">
    <source>
        <dbReference type="ARBA" id="ARBA00022475"/>
    </source>
</evidence>
<feature type="transmembrane region" description="Helical" evidence="22">
    <location>
        <begin position="333"/>
        <end position="350"/>
    </location>
</feature>
<dbReference type="InterPro" id="IPR000536">
    <property type="entry name" value="Nucl_hrmn_rcpt_lig-bd"/>
</dbReference>
<name>A0A2A6CB93_PRIPA</name>
<feature type="region of interest" description="Disordered" evidence="23">
    <location>
        <begin position="417"/>
        <end position="462"/>
    </location>
</feature>
<evidence type="ECO:0000256" key="2">
    <source>
        <dbReference type="ARBA" id="ARBA00004610"/>
    </source>
</evidence>
<evidence type="ECO:0000256" key="18">
    <source>
        <dbReference type="ARBA" id="ARBA00023163"/>
    </source>
</evidence>
<protein>
    <recommendedName>
        <fullName evidence="22">Innexin</fullName>
    </recommendedName>
</protein>
<keyword evidence="13 22" id="KW-1133">Transmembrane helix</keyword>
<evidence type="ECO:0000256" key="10">
    <source>
        <dbReference type="ARBA" id="ARBA00022833"/>
    </source>
</evidence>
<dbReference type="PROSITE" id="PS00031">
    <property type="entry name" value="NUCLEAR_REC_DBD_1"/>
    <property type="match status" value="1"/>
</dbReference>
<dbReference type="CDD" id="cd06960">
    <property type="entry name" value="NR_DBD_HNF4A"/>
    <property type="match status" value="1"/>
</dbReference>
<keyword evidence="21 22" id="KW-0407">Ion channel</keyword>
<feature type="transmembrane region" description="Helical" evidence="22">
    <location>
        <begin position="87"/>
        <end position="109"/>
    </location>
</feature>
<evidence type="ECO:0000256" key="9">
    <source>
        <dbReference type="ARBA" id="ARBA00022771"/>
    </source>
</evidence>
<reference evidence="25" key="1">
    <citation type="journal article" date="2008" name="Nat. Genet.">
        <title>The Pristionchus pacificus genome provides a unique perspective on nematode lifestyle and parasitism.</title>
        <authorList>
            <person name="Dieterich C."/>
            <person name="Clifton S.W."/>
            <person name="Schuster L.N."/>
            <person name="Chinwalla A."/>
            <person name="Delehaunty K."/>
            <person name="Dinkelacker I."/>
            <person name="Fulton L."/>
            <person name="Fulton R."/>
            <person name="Godfrey J."/>
            <person name="Minx P."/>
            <person name="Mitreva M."/>
            <person name="Roeseler W."/>
            <person name="Tian H."/>
            <person name="Witte H."/>
            <person name="Yang S.P."/>
            <person name="Wilson R.K."/>
            <person name="Sommer R.J."/>
        </authorList>
    </citation>
    <scope>NUCLEOTIDE SEQUENCE [LARGE SCALE GENOMIC DNA]</scope>
    <source>
        <strain evidence="25">PS312</strain>
    </source>
</reference>
<keyword evidence="15 22" id="KW-0406">Ion transport</keyword>
<accession>A0A8R1YDZ3</accession>
<evidence type="ECO:0000256" key="11">
    <source>
        <dbReference type="ARBA" id="ARBA00022868"/>
    </source>
</evidence>
<organism evidence="24 25">
    <name type="scientific">Pristionchus pacificus</name>
    <name type="common">Parasitic nematode worm</name>
    <dbReference type="NCBI Taxonomy" id="54126"/>
    <lineage>
        <taxon>Eukaryota</taxon>
        <taxon>Metazoa</taxon>
        <taxon>Ecdysozoa</taxon>
        <taxon>Nematoda</taxon>
        <taxon>Chromadorea</taxon>
        <taxon>Rhabditida</taxon>
        <taxon>Rhabditina</taxon>
        <taxon>Diplogasteromorpha</taxon>
        <taxon>Diplogasteroidea</taxon>
        <taxon>Neodiplogasteridae</taxon>
        <taxon>Pristionchus</taxon>
    </lineage>
</organism>
<feature type="compositionally biased region" description="Basic and acidic residues" evidence="23">
    <location>
        <begin position="417"/>
        <end position="438"/>
    </location>
</feature>
<gene>
    <name evidence="24" type="primary">WBGene00106868</name>
    <name evidence="22" type="synonym">inx</name>
</gene>
<comment type="similarity">
    <text evidence="4">Belongs to the nuclear hormone receptor family.</text>
</comment>
<dbReference type="SMART" id="SM00430">
    <property type="entry name" value="HOLI"/>
    <property type="match status" value="1"/>
</dbReference>
<dbReference type="PROSITE" id="PS51013">
    <property type="entry name" value="PANNEXIN"/>
    <property type="match status" value="1"/>
</dbReference>
<dbReference type="GO" id="GO:0003700">
    <property type="term" value="F:DNA-binding transcription factor activity"/>
    <property type="evidence" value="ECO:0007669"/>
    <property type="project" value="InterPro"/>
</dbReference>
<dbReference type="PROSITE" id="PS51030">
    <property type="entry name" value="NUCLEAR_REC_DBD_2"/>
    <property type="match status" value="1"/>
</dbReference>
<evidence type="ECO:0000256" key="1">
    <source>
        <dbReference type="ARBA" id="ARBA00004123"/>
    </source>
</evidence>
<evidence type="ECO:0000256" key="7">
    <source>
        <dbReference type="ARBA" id="ARBA00022692"/>
    </source>
</evidence>
<dbReference type="InterPro" id="IPR035500">
    <property type="entry name" value="NHR-like_dom_sf"/>
</dbReference>
<feature type="transmembrane region" description="Helical" evidence="22">
    <location>
        <begin position="180"/>
        <end position="201"/>
    </location>
</feature>
<evidence type="ECO:0000256" key="17">
    <source>
        <dbReference type="ARBA" id="ARBA00023136"/>
    </source>
</evidence>
<keyword evidence="7 22" id="KW-0812">Transmembrane</keyword>
<keyword evidence="9" id="KW-0863">Zinc-finger</keyword>
<keyword evidence="6" id="KW-1003">Cell membrane</keyword>
<keyword evidence="25" id="KW-1185">Reference proteome</keyword>
<feature type="region of interest" description="Disordered" evidence="23">
    <location>
        <begin position="939"/>
        <end position="959"/>
    </location>
</feature>
<reference evidence="24" key="2">
    <citation type="submission" date="2022-06" db="UniProtKB">
        <authorList>
            <consortium name="EnsemblMetazoa"/>
        </authorList>
    </citation>
    <scope>IDENTIFICATION</scope>
    <source>
        <strain evidence="24">PS312</strain>
    </source>
</reference>
<dbReference type="PRINTS" id="PR00047">
    <property type="entry name" value="STROIDFINGER"/>
</dbReference>
<evidence type="ECO:0000256" key="3">
    <source>
        <dbReference type="ARBA" id="ARBA00004651"/>
    </source>
</evidence>
<comment type="similarity">
    <text evidence="22">Belongs to the pannexin family.</text>
</comment>
<sequence>MFAFRVLHTVPYSNEPAANDVIAKLHSFITANVLIGAALVISFRQFGGKPIDCMVPTDFTPSWTQYAETYCFSQETYWVPFTSVVSYYQWMPFFLLFEAACFKVPCLIWKYFASQSGMRIGEILRLSSSDTNGVPEVKKSNVEALGVHLNGALRFHKILNHRRLIPHKILRFLNVKYSTYYVTLIYFIAKIAFLLNIGVQIKMLEKYVLPHSDEEHLAIKTWNMLVQGNETWKENGMFPRVTLCDFETRDMGNVQTHTIQCLLLMNVFTEKIFLILWTWFMTLAAITALNIVSWSWSMMSETSQLHFIVSHLDMSDVTIDKNKMDQAEKVTRFLNLYLGSDGMLVLFLVSQHSDVVFTSELVAHLWKSFTDVEQQRIALKKMNKFVELQQKIASSSNQDANDAAIEMTPRMKRAMSLEKIENGESRKRFDDSSSDESKTSNVSKRKKSKNDSEVNSRNHTPRPIHSLPSSCFTCYHLFSLSSSQFIEIDLPFHPSPSDSSFPSMDFPRPMQRTCLVCNAKADSAHFGVASCRACAAFFRRTVLLSRNYICRQSTDNCNVSKEVRFTCRRCRFAKCLQVGMSPETLLFLKRVSITCVPIVNYRSADSDGGLGRMKSESESFSEAGTSQTFLLDVITEQYRLLEQISMRSDEYVMTEAFGDRLQSRNGHLPATIGMLNQCVRATHQPMIDFATICFPEIHDFNDDEKWLILKNFMTSRFLFDGVHLAQKFFPGNDKIFMMTFHTFIDIDQLDFYLSDLEALYDKQHSISIMREMTTKCTSDWLGPLLTRAGIDEVETMAIYGLLCWPSYLSNASTRVMETCYKYHLRIFQELHNHYKKTGHAEYSSRVAHITSILLCVQAAIQRLKEDMQIYRLLDVYSGNELVYNVYSARLPYLPMHLSLAGSSGSVSRRIPKIIVSKVLVSFKYPDADTVFQFGSLSSRSSSFAHSPTPASSPRSSTLSLNDLNSEKYLKVPRSPSFDVGVGLPSRRVSIDMGDAVGKRMMDSRNPGRSRLERSCSLNILPSLPEEPQDSAGTDAPNDCCFCQIVHSLLRSCICGAFIIALLIPIVMFFFYTLLFIPFTNTFNSMGQKANIEASIHNLFIHSIVNHLTVEETTNSTLPTELDYLQFASLVGL</sequence>
<keyword evidence="10" id="KW-0862">Zinc</keyword>
<feature type="transmembrane region" description="Helical" evidence="22">
    <location>
        <begin position="272"/>
        <end position="292"/>
    </location>
</feature>
<keyword evidence="8" id="KW-0479">Metal-binding</keyword>
<evidence type="ECO:0000256" key="4">
    <source>
        <dbReference type="ARBA" id="ARBA00005993"/>
    </source>
</evidence>
<evidence type="ECO:0000313" key="24">
    <source>
        <dbReference type="EnsemblMetazoa" id="PPA17314.1"/>
    </source>
</evidence>
<dbReference type="GO" id="GO:0034220">
    <property type="term" value="P:monoatomic ion transmembrane transport"/>
    <property type="evidence" value="ECO:0007669"/>
    <property type="project" value="UniProtKB-KW"/>
</dbReference>
<keyword evidence="20" id="KW-0539">Nucleus</keyword>
<dbReference type="SUPFAM" id="SSF57716">
    <property type="entry name" value="Glucocorticoid receptor-like (DNA-binding domain)"/>
    <property type="match status" value="1"/>
</dbReference>
<evidence type="ECO:0000256" key="5">
    <source>
        <dbReference type="ARBA" id="ARBA00022448"/>
    </source>
</evidence>
<comment type="caution">
    <text evidence="22">Lacks conserved residue(s) required for the propagation of feature annotation.</text>
</comment>
<dbReference type="GO" id="GO:0005243">
    <property type="term" value="F:gap junction channel activity"/>
    <property type="evidence" value="ECO:0000318"/>
    <property type="project" value="GO_Central"/>
</dbReference>
<evidence type="ECO:0000256" key="12">
    <source>
        <dbReference type="ARBA" id="ARBA00022949"/>
    </source>
</evidence>
<evidence type="ECO:0000256" key="8">
    <source>
        <dbReference type="ARBA" id="ARBA00022723"/>
    </source>
</evidence>
<dbReference type="InterPro" id="IPR001628">
    <property type="entry name" value="Znf_hrmn_rcpt"/>
</dbReference>
<dbReference type="Pfam" id="PF00876">
    <property type="entry name" value="Innexin"/>
    <property type="match status" value="1"/>
</dbReference>
<dbReference type="PROSITE" id="PS51843">
    <property type="entry name" value="NR_LBD"/>
    <property type="match status" value="1"/>
</dbReference>
<dbReference type="GO" id="GO:0008270">
    <property type="term" value="F:zinc ion binding"/>
    <property type="evidence" value="ECO:0007669"/>
    <property type="project" value="UniProtKB-KW"/>
</dbReference>
<proteinExistence type="inferred from homology"/>